<dbReference type="Gene3D" id="3.20.20.80">
    <property type="entry name" value="Glycosidases"/>
    <property type="match status" value="1"/>
</dbReference>
<name>A0AAI8Z0C5_9PEZI</name>
<gene>
    <name evidence="7" type="ORF">LECACI_7A005309</name>
</gene>
<dbReference type="InterPro" id="IPR000490">
    <property type="entry name" value="Glyco_hydro_17"/>
</dbReference>
<dbReference type="Proteomes" id="UP001296104">
    <property type="component" value="Unassembled WGS sequence"/>
</dbReference>
<dbReference type="PANTHER" id="PTHR39613">
    <property type="entry name" value="ANCHORED CELL WALL PROTEIN, PUTATIVE (AFU_ORTHOLOGUE AFUA_4G08960)-RELATED"/>
    <property type="match status" value="1"/>
</dbReference>
<evidence type="ECO:0000256" key="2">
    <source>
        <dbReference type="ARBA" id="ARBA00022801"/>
    </source>
</evidence>
<evidence type="ECO:0000313" key="7">
    <source>
        <dbReference type="EMBL" id="CAK4029768.1"/>
    </source>
</evidence>
<evidence type="ECO:0000256" key="4">
    <source>
        <dbReference type="SAM" id="MobiDB-lite"/>
    </source>
</evidence>
<feature type="region of interest" description="Disordered" evidence="4">
    <location>
        <begin position="313"/>
        <end position="399"/>
    </location>
</feature>
<evidence type="ECO:0000256" key="1">
    <source>
        <dbReference type="ARBA" id="ARBA00008773"/>
    </source>
</evidence>
<reference evidence="7" key="1">
    <citation type="submission" date="2023-11" db="EMBL/GenBank/DDBJ databases">
        <authorList>
            <person name="Alioto T."/>
            <person name="Alioto T."/>
            <person name="Gomez Garrido J."/>
        </authorList>
    </citation>
    <scope>NUCLEOTIDE SEQUENCE</scope>
</reference>
<feature type="chain" id="PRO_5042587941" evidence="5">
    <location>
        <begin position="16"/>
        <end position="628"/>
    </location>
</feature>
<keyword evidence="8" id="KW-1185">Reference proteome</keyword>
<dbReference type="GO" id="GO:0004553">
    <property type="term" value="F:hydrolase activity, hydrolyzing O-glycosyl compounds"/>
    <property type="evidence" value="ECO:0007669"/>
    <property type="project" value="InterPro"/>
</dbReference>
<proteinExistence type="inferred from homology"/>
<evidence type="ECO:0000313" key="8">
    <source>
        <dbReference type="Proteomes" id="UP001296104"/>
    </source>
</evidence>
<dbReference type="GO" id="GO:0005975">
    <property type="term" value="P:carbohydrate metabolic process"/>
    <property type="evidence" value="ECO:0007669"/>
    <property type="project" value="InterPro"/>
</dbReference>
<feature type="compositionally biased region" description="Polar residues" evidence="4">
    <location>
        <begin position="341"/>
        <end position="368"/>
    </location>
</feature>
<keyword evidence="5" id="KW-0732">Signal</keyword>
<accession>A0AAI8Z0C5</accession>
<dbReference type="Pfam" id="PF09792">
    <property type="entry name" value="But2"/>
    <property type="match status" value="1"/>
</dbReference>
<feature type="compositionally biased region" description="Low complexity" evidence="4">
    <location>
        <begin position="369"/>
        <end position="397"/>
    </location>
</feature>
<dbReference type="InterPro" id="IPR018620">
    <property type="entry name" value="Ubiquitin3-bd_protein_But2_C"/>
</dbReference>
<evidence type="ECO:0000256" key="3">
    <source>
        <dbReference type="RuleBase" id="RU004335"/>
    </source>
</evidence>
<protein>
    <submittedName>
        <fullName evidence="7">Glycoside hydrolase family 17</fullName>
    </submittedName>
</protein>
<evidence type="ECO:0000256" key="5">
    <source>
        <dbReference type="SAM" id="SignalP"/>
    </source>
</evidence>
<dbReference type="Pfam" id="PF00332">
    <property type="entry name" value="Glyco_hydro_17"/>
    <property type="match status" value="1"/>
</dbReference>
<dbReference type="AlphaFoldDB" id="A0AAI8Z0C5"/>
<sequence length="628" mass="64135">MHFLALSALVGAAFAQKRGFNYGATTSAGAARVQQDFENEFNRAKNLQGQSGFTSARLYTMIQGGTVNTATEAIPAAIDTQTTLLLGLWGSAGQAAFDQELTALSNAIKQYGSAFTNLIDGISIGSEDLYRITPTGIENNSGVGAGPDVLVSYISQVRDLIKGTAASGAKIGHVDTWTAWVNGSNTAVINAVDWLGMDGYPYYQTTLANGIENAAELFFDSYNATVNVAGGKPVWITETGWPYQGPQAGQAVASVQNAETYWQAVACRILGNINTWWFTLNDPEASGDVSFSVVGPNLNDAPLYNLACSGSSSSSRSSTSSSSAKPSSTAAAPTMPAVSSGAESFTINTKPNSESAPATVTGVSAQPTGAQSQPAGSSTAAPSSSAPAGYSGSASAGVQGGETHTVYQTTMITVSACSASYPPSSSAPAPSSSAPAPSSSAPAPSSSAPASSKSAPAPSSSSSGSKSCPTTLTGDYQYPHLIVPVSSSSPDKAYGTSYNGTITPTESTIFNFDIPASYAGKTCSLVFLFPNQKDLQTSAYSFNGKGGLKIEELSGPADAGTTYANAPKAAGVTASITSLVPGNSYTVFSHACGAGQRVAFEFESTGGLELNFFEDYNPSPLGAYITAC</sequence>
<dbReference type="InterPro" id="IPR017853">
    <property type="entry name" value="GH"/>
</dbReference>
<keyword evidence="2 7" id="KW-0378">Hydrolase</keyword>
<feature type="domain" description="Ubiquitin 3 binding protein But2 C-terminal" evidence="6">
    <location>
        <begin position="477"/>
        <end position="618"/>
    </location>
</feature>
<dbReference type="SUPFAM" id="SSF51445">
    <property type="entry name" value="(Trans)glycosidases"/>
    <property type="match status" value="1"/>
</dbReference>
<feature type="compositionally biased region" description="Low complexity" evidence="4">
    <location>
        <begin position="313"/>
        <end position="340"/>
    </location>
</feature>
<feature type="signal peptide" evidence="5">
    <location>
        <begin position="1"/>
        <end position="15"/>
    </location>
</feature>
<dbReference type="PANTHER" id="PTHR39613:SF1">
    <property type="entry name" value="ANCHORED CELL WALL PROTEIN, PUTATIVE (AFU_ORTHOLOGUE AFUA_4G08960)-RELATED"/>
    <property type="match status" value="1"/>
</dbReference>
<organism evidence="7 8">
    <name type="scientific">Lecanosticta acicola</name>
    <dbReference type="NCBI Taxonomy" id="111012"/>
    <lineage>
        <taxon>Eukaryota</taxon>
        <taxon>Fungi</taxon>
        <taxon>Dikarya</taxon>
        <taxon>Ascomycota</taxon>
        <taxon>Pezizomycotina</taxon>
        <taxon>Dothideomycetes</taxon>
        <taxon>Dothideomycetidae</taxon>
        <taxon>Mycosphaerellales</taxon>
        <taxon>Mycosphaerellaceae</taxon>
        <taxon>Lecanosticta</taxon>
    </lineage>
</organism>
<dbReference type="EMBL" id="CAVMBE010000033">
    <property type="protein sequence ID" value="CAK4029768.1"/>
    <property type="molecule type" value="Genomic_DNA"/>
</dbReference>
<comment type="caution">
    <text evidence="7">The sequence shown here is derived from an EMBL/GenBank/DDBJ whole genome shotgun (WGS) entry which is preliminary data.</text>
</comment>
<evidence type="ECO:0000259" key="6">
    <source>
        <dbReference type="Pfam" id="PF09792"/>
    </source>
</evidence>
<feature type="region of interest" description="Disordered" evidence="4">
    <location>
        <begin position="418"/>
        <end position="469"/>
    </location>
</feature>
<comment type="similarity">
    <text evidence="1 3">Belongs to the glycosyl hydrolase 17 family.</text>
</comment>